<dbReference type="AlphaFoldDB" id="A0A7Y6NJC1"/>
<dbReference type="Proteomes" id="UP000529637">
    <property type="component" value="Unassembled WGS sequence"/>
</dbReference>
<feature type="signal peptide" evidence="1">
    <location>
        <begin position="1"/>
        <end position="20"/>
    </location>
</feature>
<proteinExistence type="predicted"/>
<reference evidence="2 3" key="1">
    <citation type="submission" date="2020-06" db="EMBL/GenBank/DDBJ databases">
        <title>Schlegella sp. ID0723 isolated from air conditioner.</title>
        <authorList>
            <person name="Kim D.Y."/>
            <person name="Kim D.-U."/>
        </authorList>
    </citation>
    <scope>NUCLEOTIDE SEQUENCE [LARGE SCALE GENOMIC DNA]</scope>
    <source>
        <strain evidence="2 3">ID0723</strain>
    </source>
</reference>
<evidence type="ECO:0000256" key="1">
    <source>
        <dbReference type="SAM" id="SignalP"/>
    </source>
</evidence>
<protein>
    <submittedName>
        <fullName evidence="2">Uncharacterized protein</fullName>
    </submittedName>
</protein>
<gene>
    <name evidence="2" type="ORF">HQN59_00630</name>
</gene>
<accession>A0A7Y6NJC1</accession>
<keyword evidence="1" id="KW-0732">Signal</keyword>
<organism evidence="2 3">
    <name type="scientific">Piscinibacter koreensis</name>
    <dbReference type="NCBI Taxonomy" id="2742824"/>
    <lineage>
        <taxon>Bacteria</taxon>
        <taxon>Pseudomonadati</taxon>
        <taxon>Pseudomonadota</taxon>
        <taxon>Betaproteobacteria</taxon>
        <taxon>Burkholderiales</taxon>
        <taxon>Sphaerotilaceae</taxon>
        <taxon>Piscinibacter</taxon>
    </lineage>
</organism>
<name>A0A7Y6NJC1_9BURK</name>
<dbReference type="EMBL" id="JABWMJ010000001">
    <property type="protein sequence ID" value="NUZ04255.1"/>
    <property type="molecule type" value="Genomic_DNA"/>
</dbReference>
<keyword evidence="3" id="KW-1185">Reference proteome</keyword>
<dbReference type="RefSeq" id="WP_176065069.1">
    <property type="nucleotide sequence ID" value="NZ_JABWMJ010000001.1"/>
</dbReference>
<evidence type="ECO:0000313" key="3">
    <source>
        <dbReference type="Proteomes" id="UP000529637"/>
    </source>
</evidence>
<feature type="chain" id="PRO_5030880113" evidence="1">
    <location>
        <begin position="21"/>
        <end position="149"/>
    </location>
</feature>
<sequence>MRAKLSIVIAAGLLGAAGCASTGADRNAPAAAAKPAAAAPAGDTRVVKSRDGRFEGEIVGTIAPGSRFSKLSIGMEQNEVLSLIGGPDSVNTHETGKRWIPFYYGNDVRRIEVFYKGEGCLTFTGGNPWGGGGNELIRITATTRTDCAE</sequence>
<evidence type="ECO:0000313" key="2">
    <source>
        <dbReference type="EMBL" id="NUZ04255.1"/>
    </source>
</evidence>
<comment type="caution">
    <text evidence="2">The sequence shown here is derived from an EMBL/GenBank/DDBJ whole genome shotgun (WGS) entry which is preliminary data.</text>
</comment>
<dbReference type="PROSITE" id="PS51257">
    <property type="entry name" value="PROKAR_LIPOPROTEIN"/>
    <property type="match status" value="1"/>
</dbReference>